<keyword evidence="1" id="KW-0805">Transcription regulation</keyword>
<dbReference type="InterPro" id="IPR036388">
    <property type="entry name" value="WH-like_DNA-bd_sf"/>
</dbReference>
<evidence type="ECO:0000256" key="3">
    <source>
        <dbReference type="ARBA" id="ARBA00023152"/>
    </source>
</evidence>
<dbReference type="GO" id="GO:0003700">
    <property type="term" value="F:DNA-binding transcription factor activity"/>
    <property type="evidence" value="ECO:0007669"/>
    <property type="project" value="InterPro"/>
</dbReference>
<dbReference type="InterPro" id="IPR046348">
    <property type="entry name" value="SIS_dom_sf"/>
</dbReference>
<evidence type="ECO:0000313" key="7">
    <source>
        <dbReference type="EMBL" id="RZS69660.1"/>
    </source>
</evidence>
<evidence type="ECO:0000256" key="2">
    <source>
        <dbReference type="ARBA" id="ARBA00023125"/>
    </source>
</evidence>
<proteinExistence type="predicted"/>
<dbReference type="InterPro" id="IPR000281">
    <property type="entry name" value="HTH_RpiR"/>
</dbReference>
<evidence type="ECO:0000256" key="5">
    <source>
        <dbReference type="SAM" id="MobiDB-lite"/>
    </source>
</evidence>
<keyword evidence="3" id="KW-0324">Glycolysis</keyword>
<feature type="domain" description="HTH rpiR-type" evidence="6">
    <location>
        <begin position="29"/>
        <end position="105"/>
    </location>
</feature>
<dbReference type="Gene3D" id="1.10.10.10">
    <property type="entry name" value="Winged helix-like DNA-binding domain superfamily/Winged helix DNA-binding domain"/>
    <property type="match status" value="1"/>
</dbReference>
<dbReference type="RefSeq" id="WP_130487254.1">
    <property type="nucleotide sequence ID" value="NZ_CBCSEB010000011.1"/>
</dbReference>
<organism evidence="7 8">
    <name type="scientific">Kerstersia gyiorum</name>
    <dbReference type="NCBI Taxonomy" id="206506"/>
    <lineage>
        <taxon>Bacteria</taxon>
        <taxon>Pseudomonadati</taxon>
        <taxon>Pseudomonadota</taxon>
        <taxon>Betaproteobacteria</taxon>
        <taxon>Burkholderiales</taxon>
        <taxon>Alcaligenaceae</taxon>
        <taxon>Kerstersia</taxon>
    </lineage>
</organism>
<dbReference type="PANTHER" id="PTHR30514">
    <property type="entry name" value="GLUCOKINASE"/>
    <property type="match status" value="1"/>
</dbReference>
<dbReference type="Pfam" id="PF01380">
    <property type="entry name" value="SIS"/>
    <property type="match status" value="1"/>
</dbReference>
<dbReference type="CDD" id="cd05013">
    <property type="entry name" value="SIS_RpiR"/>
    <property type="match status" value="1"/>
</dbReference>
<accession>A0A4V2F0E0</accession>
<protein>
    <submittedName>
        <fullName evidence="7">RpiR family transcriptional regulator</fullName>
    </submittedName>
</protein>
<evidence type="ECO:0000313" key="8">
    <source>
        <dbReference type="Proteomes" id="UP000292039"/>
    </source>
</evidence>
<dbReference type="AlphaFoldDB" id="A0A4V2F0E0"/>
<dbReference type="InterPro" id="IPR047640">
    <property type="entry name" value="RpiR-like"/>
</dbReference>
<dbReference type="InterPro" id="IPR001347">
    <property type="entry name" value="SIS_dom"/>
</dbReference>
<dbReference type="GO" id="GO:0006096">
    <property type="term" value="P:glycolytic process"/>
    <property type="evidence" value="ECO:0007669"/>
    <property type="project" value="UniProtKB-KW"/>
</dbReference>
<dbReference type="Pfam" id="PF01418">
    <property type="entry name" value="HTH_6"/>
    <property type="match status" value="1"/>
</dbReference>
<dbReference type="InterPro" id="IPR009057">
    <property type="entry name" value="Homeodomain-like_sf"/>
</dbReference>
<dbReference type="GO" id="GO:0003677">
    <property type="term" value="F:DNA binding"/>
    <property type="evidence" value="ECO:0007669"/>
    <property type="project" value="UniProtKB-KW"/>
</dbReference>
<evidence type="ECO:0000256" key="4">
    <source>
        <dbReference type="ARBA" id="ARBA00023163"/>
    </source>
</evidence>
<dbReference type="PANTHER" id="PTHR30514:SF18">
    <property type="entry name" value="RPIR-FAMILY TRANSCRIPTIONAL REGULATOR"/>
    <property type="match status" value="1"/>
</dbReference>
<dbReference type="Gene3D" id="3.40.50.10490">
    <property type="entry name" value="Glucose-6-phosphate isomerase like protein, domain 1"/>
    <property type="match status" value="1"/>
</dbReference>
<dbReference type="SUPFAM" id="SSF53697">
    <property type="entry name" value="SIS domain"/>
    <property type="match status" value="1"/>
</dbReference>
<sequence>MGYDSRDHAGSGGRQEPGREAEGGGAAPGSLRGRILGQWNGLSVSERKLASLLMQPGFSMAGFQAAELAAMAGVSRACTARFFQKLGYEGFQQARRQARDQDGNSPLDRTAAAIGRELGSAPSPNPGTEPAWSSYIEAEQEQLGLLRQSLPPGQLAQAVGHLFRAPRVFVLGLRASHVLACYAQALWLQLRQDVFVLGDAAGRPSELLSQLRSGDLLVVVDFRRRASQLLPLMEAVARRRVSQLLITDTAMSDLVPRAALTLCCPNARRHVFDSHLAAFALIHFLAVEMASAYPAEVRGRLQDIEDLHRQLGDLA</sequence>
<comment type="caution">
    <text evidence="7">The sequence shown here is derived from an EMBL/GenBank/DDBJ whole genome shotgun (WGS) entry which is preliminary data.</text>
</comment>
<dbReference type="PROSITE" id="PS51071">
    <property type="entry name" value="HTH_RPIR"/>
    <property type="match status" value="1"/>
</dbReference>
<evidence type="ECO:0000259" key="6">
    <source>
        <dbReference type="PROSITE" id="PS51071"/>
    </source>
</evidence>
<dbReference type="EMBL" id="SGWZ01000003">
    <property type="protein sequence ID" value="RZS69660.1"/>
    <property type="molecule type" value="Genomic_DNA"/>
</dbReference>
<gene>
    <name evidence="7" type="ORF">EV679_2265</name>
</gene>
<dbReference type="InterPro" id="IPR035472">
    <property type="entry name" value="RpiR-like_SIS"/>
</dbReference>
<keyword evidence="2" id="KW-0238">DNA-binding</keyword>
<keyword evidence="4" id="KW-0804">Transcription</keyword>
<reference evidence="7 8" key="1">
    <citation type="submission" date="2019-02" db="EMBL/GenBank/DDBJ databases">
        <title>Genomic Encyclopedia of Type Strains, Phase IV (KMG-IV): sequencing the most valuable type-strain genomes for metagenomic binning, comparative biology and taxonomic classification.</title>
        <authorList>
            <person name="Goeker M."/>
        </authorList>
    </citation>
    <scope>NUCLEOTIDE SEQUENCE [LARGE SCALE GENOMIC DNA]</scope>
    <source>
        <strain evidence="7 8">DSM 16618</strain>
    </source>
</reference>
<dbReference type="GO" id="GO:0097367">
    <property type="term" value="F:carbohydrate derivative binding"/>
    <property type="evidence" value="ECO:0007669"/>
    <property type="project" value="InterPro"/>
</dbReference>
<feature type="region of interest" description="Disordered" evidence="5">
    <location>
        <begin position="1"/>
        <end position="32"/>
    </location>
</feature>
<evidence type="ECO:0000256" key="1">
    <source>
        <dbReference type="ARBA" id="ARBA00023015"/>
    </source>
</evidence>
<dbReference type="Proteomes" id="UP000292039">
    <property type="component" value="Unassembled WGS sequence"/>
</dbReference>
<dbReference type="SUPFAM" id="SSF46689">
    <property type="entry name" value="Homeodomain-like"/>
    <property type="match status" value="1"/>
</dbReference>
<name>A0A4V2F0E0_9BURK</name>